<dbReference type="InterPro" id="IPR002549">
    <property type="entry name" value="AI-2E-like"/>
</dbReference>
<evidence type="ECO:0000256" key="3">
    <source>
        <dbReference type="ARBA" id="ARBA00022692"/>
    </source>
</evidence>
<evidence type="ECO:0000256" key="7">
    <source>
        <dbReference type="SAM" id="Phobius"/>
    </source>
</evidence>
<feature type="transmembrane region" description="Helical" evidence="7">
    <location>
        <begin position="260"/>
        <end position="290"/>
    </location>
</feature>
<dbReference type="Pfam" id="PF01594">
    <property type="entry name" value="AI-2E_transport"/>
    <property type="match status" value="1"/>
</dbReference>
<feature type="transmembrane region" description="Helical" evidence="7">
    <location>
        <begin position="297"/>
        <end position="316"/>
    </location>
</feature>
<proteinExistence type="inferred from homology"/>
<feature type="transmembrane region" description="Helical" evidence="7">
    <location>
        <begin position="168"/>
        <end position="191"/>
    </location>
</feature>
<feature type="region of interest" description="Disordered" evidence="6">
    <location>
        <begin position="1"/>
        <end position="21"/>
    </location>
</feature>
<sequence>MTDTSSGSGKDRASKDDLAYHDDPGASPTYIGDPKLRFEAGRALVWGLVIGLIWLTVHISQSLLVIFGAMVFACMVDGGSRLLGKALPIGRGLRVTIVLLLVTAFFIWLGYFAGSQISQQAAEFPAIINEQLGRTIAFLQDKGFAISTADIQNFAGSMSSGVGTVTKAIGGIFGGLTTLLLIIIIGIYFAIDPRIYERGVAWMVPAKKRSAFYDTLSHQAYTLRRLMAGRLLGMAFEGFFTWVMLAFGGMLIGIDPVPMAALLGLLTGLLAFIPNIGAIISGVLMVLVGFSGGTDMGLYTIFVYFLVQNFDGYVLVPLIAKKTVDLAPALVLSAQLIFGVLFGLLGLALADPLLAMIKVALERRSARRKGEVEPIPAPEPA</sequence>
<evidence type="ECO:0000256" key="5">
    <source>
        <dbReference type="ARBA" id="ARBA00023136"/>
    </source>
</evidence>
<feature type="compositionally biased region" description="Basic and acidic residues" evidence="6">
    <location>
        <begin position="9"/>
        <end position="21"/>
    </location>
</feature>
<dbReference type="PANTHER" id="PTHR21716">
    <property type="entry name" value="TRANSMEMBRANE PROTEIN"/>
    <property type="match status" value="1"/>
</dbReference>
<dbReference type="EMBL" id="CP081295">
    <property type="protein sequence ID" value="QZD89136.1"/>
    <property type="molecule type" value="Genomic_DNA"/>
</dbReference>
<evidence type="ECO:0000256" key="2">
    <source>
        <dbReference type="ARBA" id="ARBA00009773"/>
    </source>
</evidence>
<dbReference type="Proteomes" id="UP000824281">
    <property type="component" value="Chromosome"/>
</dbReference>
<evidence type="ECO:0000256" key="1">
    <source>
        <dbReference type="ARBA" id="ARBA00004141"/>
    </source>
</evidence>
<keyword evidence="9" id="KW-1185">Reference proteome</keyword>
<accession>A0ABX8ZJI2</accession>
<dbReference type="RefSeq" id="WP_221424639.1">
    <property type="nucleotide sequence ID" value="NZ_CP081295.1"/>
</dbReference>
<keyword evidence="3 7" id="KW-0812">Transmembrane</keyword>
<feature type="transmembrane region" description="Helical" evidence="7">
    <location>
        <begin position="95"/>
        <end position="114"/>
    </location>
</feature>
<evidence type="ECO:0000256" key="4">
    <source>
        <dbReference type="ARBA" id="ARBA00022989"/>
    </source>
</evidence>
<gene>
    <name evidence="8" type="ORF">K3148_09835</name>
</gene>
<keyword evidence="4 7" id="KW-1133">Transmembrane helix</keyword>
<dbReference type="PANTHER" id="PTHR21716:SF62">
    <property type="entry name" value="TRANSPORT PROTEIN YDBI-RELATED"/>
    <property type="match status" value="1"/>
</dbReference>
<organism evidence="8 9">
    <name type="scientific">Qipengyuania aurantiaca</name>
    <dbReference type="NCBI Taxonomy" id="2867233"/>
    <lineage>
        <taxon>Bacteria</taxon>
        <taxon>Pseudomonadati</taxon>
        <taxon>Pseudomonadota</taxon>
        <taxon>Alphaproteobacteria</taxon>
        <taxon>Sphingomonadales</taxon>
        <taxon>Erythrobacteraceae</taxon>
        <taxon>Qipengyuania</taxon>
    </lineage>
</organism>
<comment type="subcellular location">
    <subcellularLocation>
        <location evidence="1">Membrane</location>
        <topology evidence="1">Multi-pass membrane protein</topology>
    </subcellularLocation>
</comment>
<feature type="transmembrane region" description="Helical" evidence="7">
    <location>
        <begin position="231"/>
        <end position="254"/>
    </location>
</feature>
<reference evidence="8 9" key="1">
    <citation type="submission" date="2021-08" db="EMBL/GenBank/DDBJ databases">
        <title>Comparative Genomics Analysis of the Genus Qipengyuania Reveals Extensive Genetic Diversity and Metabolic Versatility, Including the Description of Fifteen Novel Species.</title>
        <authorList>
            <person name="Liu Y."/>
        </authorList>
    </citation>
    <scope>NUCLEOTIDE SEQUENCE [LARGE SCALE GENOMIC DNA]</scope>
    <source>
        <strain evidence="8 9">1NDH13</strain>
    </source>
</reference>
<evidence type="ECO:0000313" key="8">
    <source>
        <dbReference type="EMBL" id="QZD89136.1"/>
    </source>
</evidence>
<protein>
    <submittedName>
        <fullName evidence="8">AI-2E family transporter</fullName>
    </submittedName>
</protein>
<evidence type="ECO:0000256" key="6">
    <source>
        <dbReference type="SAM" id="MobiDB-lite"/>
    </source>
</evidence>
<comment type="similarity">
    <text evidence="2">Belongs to the autoinducer-2 exporter (AI-2E) (TC 2.A.86) family.</text>
</comment>
<evidence type="ECO:0000313" key="9">
    <source>
        <dbReference type="Proteomes" id="UP000824281"/>
    </source>
</evidence>
<keyword evidence="5 7" id="KW-0472">Membrane</keyword>
<name>A0ABX8ZJI2_9SPHN</name>
<feature type="transmembrane region" description="Helical" evidence="7">
    <location>
        <begin position="336"/>
        <end position="361"/>
    </location>
</feature>